<reference evidence="3" key="1">
    <citation type="submission" date="2019-12" db="EMBL/GenBank/DDBJ databases">
        <title>Genome sequencing and annotation of Brassica cretica.</title>
        <authorList>
            <person name="Studholme D.J."/>
            <person name="Sarris P.F."/>
        </authorList>
    </citation>
    <scope>NUCLEOTIDE SEQUENCE</scope>
    <source>
        <strain evidence="3">PFS-102/07</strain>
        <tissue evidence="3">Leaf</tissue>
    </source>
</reference>
<protein>
    <submittedName>
        <fullName evidence="3">Uncharacterized protein</fullName>
    </submittedName>
</protein>
<organism evidence="3">
    <name type="scientific">Brassica cretica</name>
    <name type="common">Mustard</name>
    <dbReference type="NCBI Taxonomy" id="69181"/>
    <lineage>
        <taxon>Eukaryota</taxon>
        <taxon>Viridiplantae</taxon>
        <taxon>Streptophyta</taxon>
        <taxon>Embryophyta</taxon>
        <taxon>Tracheophyta</taxon>
        <taxon>Spermatophyta</taxon>
        <taxon>Magnoliopsida</taxon>
        <taxon>eudicotyledons</taxon>
        <taxon>Gunneridae</taxon>
        <taxon>Pentapetalae</taxon>
        <taxon>rosids</taxon>
        <taxon>malvids</taxon>
        <taxon>Brassicales</taxon>
        <taxon>Brassicaceae</taxon>
        <taxon>Brassiceae</taxon>
        <taxon>Brassica</taxon>
    </lineage>
</organism>
<feature type="signal peptide" evidence="2">
    <location>
        <begin position="1"/>
        <end position="16"/>
    </location>
</feature>
<keyword evidence="2" id="KW-0732">Signal</keyword>
<name>A0A8S9I358_BRACR</name>
<feature type="chain" id="PRO_5035893242" evidence="2">
    <location>
        <begin position="17"/>
        <end position="248"/>
    </location>
</feature>
<proteinExistence type="predicted"/>
<feature type="region of interest" description="Disordered" evidence="1">
    <location>
        <begin position="193"/>
        <end position="248"/>
    </location>
</feature>
<dbReference type="EMBL" id="QGKY02001250">
    <property type="protein sequence ID" value="KAF2563996.1"/>
    <property type="molecule type" value="Genomic_DNA"/>
</dbReference>
<dbReference type="AlphaFoldDB" id="A0A8S9I358"/>
<accession>A0A8S9I358</accession>
<feature type="compositionally biased region" description="Basic and acidic residues" evidence="1">
    <location>
        <begin position="199"/>
        <end position="223"/>
    </location>
</feature>
<evidence type="ECO:0000256" key="2">
    <source>
        <dbReference type="SAM" id="SignalP"/>
    </source>
</evidence>
<gene>
    <name evidence="3" type="ORF">F2Q70_00016096</name>
</gene>
<evidence type="ECO:0000313" key="3">
    <source>
        <dbReference type="EMBL" id="KAF2563996.1"/>
    </source>
</evidence>
<comment type="caution">
    <text evidence="3">The sequence shown here is derived from an EMBL/GenBank/DDBJ whole genome shotgun (WGS) entry which is preliminary data.</text>
</comment>
<sequence>MEVVIGLAWWFSQSVAASWRLGLPKRTQVSSGEFFGGESRTALWISVSRLRLGPLRMWRRPCSLEVLVSLVLMFSSSSVDTGGWIFHVTLHRSLILKGDSRCSLETFLGKMWLLRSGPTLVSKVSVSGVWTTLLRYGCSRSFSPSDVLRVIDKEECKLGKNTDYQLLQATSRGLRRPRQRVILKNVFKSKQKRKVRRSTSVEEEQKWKHEDLPNEEDEKKPDTTVKAVAPLSHRRSRRKNTPVKSWYQ</sequence>
<evidence type="ECO:0000256" key="1">
    <source>
        <dbReference type="SAM" id="MobiDB-lite"/>
    </source>
</evidence>
<feature type="compositionally biased region" description="Basic residues" evidence="1">
    <location>
        <begin position="232"/>
        <end position="241"/>
    </location>
</feature>